<proteinExistence type="inferred from homology"/>
<feature type="transmembrane region" description="Helical" evidence="6">
    <location>
        <begin position="9"/>
        <end position="26"/>
    </location>
</feature>
<keyword evidence="5 6" id="KW-0472">Membrane</keyword>
<evidence type="ECO:0000256" key="3">
    <source>
        <dbReference type="ARBA" id="ARBA00022692"/>
    </source>
</evidence>
<reference evidence="8" key="1">
    <citation type="submission" date="2023-02" db="EMBL/GenBank/DDBJ databases">
        <title>Tahibacter soli sp. nov. isolated from soil.</title>
        <authorList>
            <person name="Baek J.H."/>
            <person name="Lee J.K."/>
            <person name="Choi D.G."/>
            <person name="Jeon C.O."/>
        </authorList>
    </citation>
    <scope>NUCLEOTIDE SEQUENCE</scope>
    <source>
        <strain evidence="8">BL</strain>
    </source>
</reference>
<dbReference type="InterPro" id="IPR050638">
    <property type="entry name" value="AA-Vitamin_Transporters"/>
</dbReference>
<dbReference type="AlphaFoldDB" id="A0A9X4BHE3"/>
<dbReference type="Pfam" id="PF00892">
    <property type="entry name" value="EamA"/>
    <property type="match status" value="2"/>
</dbReference>
<name>A0A9X4BHE3_9GAMM</name>
<feature type="transmembrane region" description="Helical" evidence="6">
    <location>
        <begin position="243"/>
        <end position="263"/>
    </location>
</feature>
<keyword evidence="4 6" id="KW-1133">Transmembrane helix</keyword>
<dbReference type="PANTHER" id="PTHR32322">
    <property type="entry name" value="INNER MEMBRANE TRANSPORTER"/>
    <property type="match status" value="1"/>
</dbReference>
<feature type="transmembrane region" description="Helical" evidence="6">
    <location>
        <begin position="38"/>
        <end position="56"/>
    </location>
</feature>
<keyword evidence="3 6" id="KW-0812">Transmembrane</keyword>
<feature type="transmembrane region" description="Helical" evidence="6">
    <location>
        <begin position="125"/>
        <end position="143"/>
    </location>
</feature>
<feature type="transmembrane region" description="Helical" evidence="6">
    <location>
        <begin position="149"/>
        <end position="169"/>
    </location>
</feature>
<feature type="domain" description="EamA" evidence="7">
    <location>
        <begin position="11"/>
        <end position="140"/>
    </location>
</feature>
<dbReference type="Proteomes" id="UP001139971">
    <property type="component" value="Unassembled WGS sequence"/>
</dbReference>
<sequence>MTSDASRRGALIALVFLTLIWSYNWIVMKQVLQYAGPFYFAALRAVLATLVLFAVVVLQRESPKPPPWLPVVLVGLAQTTGFQSMVQWALVDGGAGKTALLAYTMPFWVLLLAAFGYGDKPTRRQWLFVALAALGLALVLEPWHGMGTLGSSLLALASGLSWGVGVVVSKRTFAKTGISPLRLTAWQMLAGAIGLCLIAACVPERAIEWTPYFGAALAYNAVLASGLAWVMWATIVQRLPTTVAGITSLAVPLTGVLLAWAILGERPGAVEAFGIALIGAALVGISVLKK</sequence>
<comment type="subcellular location">
    <subcellularLocation>
        <location evidence="1">Membrane</location>
        <topology evidence="1">Multi-pass membrane protein</topology>
    </subcellularLocation>
</comment>
<feature type="transmembrane region" description="Helical" evidence="6">
    <location>
        <begin position="269"/>
        <end position="288"/>
    </location>
</feature>
<evidence type="ECO:0000259" key="7">
    <source>
        <dbReference type="Pfam" id="PF00892"/>
    </source>
</evidence>
<comment type="caution">
    <text evidence="8">The sequence shown here is derived from an EMBL/GenBank/DDBJ whole genome shotgun (WGS) entry which is preliminary data.</text>
</comment>
<evidence type="ECO:0000256" key="2">
    <source>
        <dbReference type="ARBA" id="ARBA00007362"/>
    </source>
</evidence>
<evidence type="ECO:0000256" key="5">
    <source>
        <dbReference type="ARBA" id="ARBA00023136"/>
    </source>
</evidence>
<evidence type="ECO:0000313" key="8">
    <source>
        <dbReference type="EMBL" id="MDC8014040.1"/>
    </source>
</evidence>
<dbReference type="RefSeq" id="WP_263541684.1">
    <property type="nucleotide sequence ID" value="NZ_JAOVZO020000018.1"/>
</dbReference>
<protein>
    <submittedName>
        <fullName evidence="8">DMT family transporter</fullName>
    </submittedName>
</protein>
<dbReference type="SUPFAM" id="SSF103481">
    <property type="entry name" value="Multidrug resistance efflux transporter EmrE"/>
    <property type="match status" value="2"/>
</dbReference>
<keyword evidence="9" id="KW-1185">Reference proteome</keyword>
<feature type="domain" description="EamA" evidence="7">
    <location>
        <begin position="153"/>
        <end position="286"/>
    </location>
</feature>
<evidence type="ECO:0000256" key="6">
    <source>
        <dbReference type="SAM" id="Phobius"/>
    </source>
</evidence>
<accession>A0A9X4BHE3</accession>
<feature type="transmembrane region" description="Helical" evidence="6">
    <location>
        <begin position="212"/>
        <end position="236"/>
    </location>
</feature>
<gene>
    <name evidence="8" type="ORF">OD750_015965</name>
</gene>
<dbReference type="InterPro" id="IPR000620">
    <property type="entry name" value="EamA_dom"/>
</dbReference>
<dbReference type="InterPro" id="IPR037185">
    <property type="entry name" value="EmrE-like"/>
</dbReference>
<feature type="transmembrane region" description="Helical" evidence="6">
    <location>
        <begin position="100"/>
        <end position="118"/>
    </location>
</feature>
<dbReference type="GO" id="GO:0016020">
    <property type="term" value="C:membrane"/>
    <property type="evidence" value="ECO:0007669"/>
    <property type="project" value="UniProtKB-SubCell"/>
</dbReference>
<feature type="transmembrane region" description="Helical" evidence="6">
    <location>
        <begin position="181"/>
        <end position="200"/>
    </location>
</feature>
<dbReference type="EMBL" id="JAOVZO020000018">
    <property type="protein sequence ID" value="MDC8014040.1"/>
    <property type="molecule type" value="Genomic_DNA"/>
</dbReference>
<evidence type="ECO:0000313" key="9">
    <source>
        <dbReference type="Proteomes" id="UP001139971"/>
    </source>
</evidence>
<evidence type="ECO:0000256" key="1">
    <source>
        <dbReference type="ARBA" id="ARBA00004141"/>
    </source>
</evidence>
<dbReference type="PANTHER" id="PTHR32322:SF2">
    <property type="entry name" value="EAMA DOMAIN-CONTAINING PROTEIN"/>
    <property type="match status" value="1"/>
</dbReference>
<organism evidence="8 9">
    <name type="scientific">Tahibacter soli</name>
    <dbReference type="NCBI Taxonomy" id="2983605"/>
    <lineage>
        <taxon>Bacteria</taxon>
        <taxon>Pseudomonadati</taxon>
        <taxon>Pseudomonadota</taxon>
        <taxon>Gammaproteobacteria</taxon>
        <taxon>Lysobacterales</taxon>
        <taxon>Rhodanobacteraceae</taxon>
        <taxon>Tahibacter</taxon>
    </lineage>
</organism>
<evidence type="ECO:0000256" key="4">
    <source>
        <dbReference type="ARBA" id="ARBA00022989"/>
    </source>
</evidence>
<comment type="similarity">
    <text evidence="2">Belongs to the EamA transporter family.</text>
</comment>